<proteinExistence type="predicted"/>
<evidence type="ECO:0000313" key="1">
    <source>
        <dbReference type="EMBL" id="MFA9948997.1"/>
    </source>
</evidence>
<organism evidence="1 2">
    <name type="scientific">Dentiradicibacter hellwigii</name>
    <dbReference type="NCBI Taxonomy" id="3149053"/>
    <lineage>
        <taxon>Bacteria</taxon>
        <taxon>Pseudomonadati</taxon>
        <taxon>Pseudomonadota</taxon>
        <taxon>Betaproteobacteria</taxon>
        <taxon>Rhodocyclales</taxon>
        <taxon>Rhodocyclaceae</taxon>
        <taxon>Dentiradicibacter</taxon>
    </lineage>
</organism>
<dbReference type="Gene3D" id="2.130.10.10">
    <property type="entry name" value="YVTN repeat-like/Quinoprotein amine dehydrogenase"/>
    <property type="match status" value="1"/>
</dbReference>
<accession>A0ABV4UBB2</accession>
<dbReference type="Proteomes" id="UP001574673">
    <property type="component" value="Unassembled WGS sequence"/>
</dbReference>
<gene>
    <name evidence="1" type="ORF">ABCS64_01420</name>
</gene>
<sequence>MRLMKRRLAIGLMGVIIGSAMLLSGCRLAQSAANTQAEAAAPVAVQVPKPLRPRVLIHRDLRLKREHFGRIRFSPDRAHFLITGPYSPTIDIFRTAGPQHVTTIHLKHGQSSHLETDFVSNDQLFANLEYALFQVYRVPDGIKTFEYQFERNNDPIFANREVALSGESLLYWQSGQTYTIPWAGPNVAYLGITQDNAVLMHGFNPWVREENPATGRKVDWETTGKSRVRYFMSTPDHRHLVTVNFDGACAVWRRGDKPELVARCAEGIGEEVVQGNTFSGLPDQYQFAATAGNRVRAYRIDPATGVPHQFFDQDMSAPVMSVALNANGRLAVSLFDEATQRTGVEVWDIASRRPIARYMTESNELARQTMDGIDLKFRVKTVFHELGFSADGKLLLAIAGQSLLAFDVP</sequence>
<keyword evidence="2" id="KW-1185">Reference proteome</keyword>
<dbReference type="EMBL" id="JBEUWX010000001">
    <property type="protein sequence ID" value="MFA9948997.1"/>
    <property type="molecule type" value="Genomic_DNA"/>
</dbReference>
<evidence type="ECO:0008006" key="3">
    <source>
        <dbReference type="Google" id="ProtNLM"/>
    </source>
</evidence>
<dbReference type="SUPFAM" id="SSF82171">
    <property type="entry name" value="DPP6 N-terminal domain-like"/>
    <property type="match status" value="1"/>
</dbReference>
<dbReference type="RefSeq" id="WP_418890157.1">
    <property type="nucleotide sequence ID" value="NZ_JBEUWX010000001.1"/>
</dbReference>
<protein>
    <recommendedName>
        <fullName evidence="3">WD40 repeat domain-containing protein</fullName>
    </recommendedName>
</protein>
<reference evidence="2" key="1">
    <citation type="submission" date="2024-06" db="EMBL/GenBank/DDBJ databases">
        <title>Radixoralia hellwigii gen. nov., sp nov., isolated from a root canal in the human oral cavity.</title>
        <authorList>
            <person name="Bartsch S."/>
            <person name="Wittmer A."/>
            <person name="Schulz A.-K."/>
            <person name="Neumann-Schaal M."/>
            <person name="Wolf J."/>
            <person name="Gronow S."/>
            <person name="Tennert C."/>
            <person name="Haecker G."/>
            <person name="Cieplik F."/>
            <person name="Al-Ahmad A."/>
        </authorList>
    </citation>
    <scope>NUCLEOTIDE SEQUENCE [LARGE SCALE GENOMIC DNA]</scope>
    <source>
        <strain evidence="2">Wk13</strain>
    </source>
</reference>
<dbReference type="InterPro" id="IPR015943">
    <property type="entry name" value="WD40/YVTN_repeat-like_dom_sf"/>
</dbReference>
<comment type="caution">
    <text evidence="1">The sequence shown here is derived from an EMBL/GenBank/DDBJ whole genome shotgun (WGS) entry which is preliminary data.</text>
</comment>
<dbReference type="PROSITE" id="PS51257">
    <property type="entry name" value="PROKAR_LIPOPROTEIN"/>
    <property type="match status" value="1"/>
</dbReference>
<name>A0ABV4UBB2_9RHOO</name>
<evidence type="ECO:0000313" key="2">
    <source>
        <dbReference type="Proteomes" id="UP001574673"/>
    </source>
</evidence>